<comment type="caution">
    <text evidence="8">The sequence shown here is derived from an EMBL/GenBank/DDBJ whole genome shotgun (WGS) entry which is preliminary data.</text>
</comment>
<dbReference type="PANTHER" id="PTHR46986">
    <property type="entry name" value="ENDORIBONUCLEASE YBEY, CHLOROPLASTIC"/>
    <property type="match status" value="1"/>
</dbReference>
<keyword evidence="7" id="KW-0963">Cytoplasm</keyword>
<dbReference type="InterPro" id="IPR023091">
    <property type="entry name" value="MetalPrtase_cat_dom_sf_prd"/>
</dbReference>
<dbReference type="NCBIfam" id="TIGR00043">
    <property type="entry name" value="rRNA maturation RNase YbeY"/>
    <property type="match status" value="1"/>
</dbReference>
<keyword evidence="5 7" id="KW-0378">Hydrolase</keyword>
<dbReference type="GO" id="GO:0006364">
    <property type="term" value="P:rRNA processing"/>
    <property type="evidence" value="ECO:0007669"/>
    <property type="project" value="UniProtKB-UniRule"/>
</dbReference>
<feature type="binding site" evidence="7">
    <location>
        <position position="110"/>
    </location>
    <ligand>
        <name>Zn(2+)</name>
        <dbReference type="ChEBI" id="CHEBI:29105"/>
        <note>catalytic</note>
    </ligand>
</feature>
<accession>A0A4R7RW69</accession>
<keyword evidence="4 7" id="KW-0255">Endonuclease</keyword>
<dbReference type="Pfam" id="PF02130">
    <property type="entry name" value="YbeY"/>
    <property type="match status" value="1"/>
</dbReference>
<evidence type="ECO:0000313" key="9">
    <source>
        <dbReference type="Proteomes" id="UP000295662"/>
    </source>
</evidence>
<dbReference type="InterPro" id="IPR002036">
    <property type="entry name" value="YbeY"/>
</dbReference>
<evidence type="ECO:0000256" key="2">
    <source>
        <dbReference type="ARBA" id="ARBA00022722"/>
    </source>
</evidence>
<comment type="similarity">
    <text evidence="1 7">Belongs to the endoribonuclease YbeY family.</text>
</comment>
<name>A0A4R7RW69_9BACT</name>
<dbReference type="SUPFAM" id="SSF55486">
    <property type="entry name" value="Metalloproteases ('zincins'), catalytic domain"/>
    <property type="match status" value="1"/>
</dbReference>
<dbReference type="PANTHER" id="PTHR46986:SF1">
    <property type="entry name" value="ENDORIBONUCLEASE YBEY, CHLOROPLASTIC"/>
    <property type="match status" value="1"/>
</dbReference>
<dbReference type="EC" id="3.1.-.-" evidence="7"/>
<dbReference type="GO" id="GO:0008270">
    <property type="term" value="F:zinc ion binding"/>
    <property type="evidence" value="ECO:0007669"/>
    <property type="project" value="UniProtKB-UniRule"/>
</dbReference>
<keyword evidence="7" id="KW-0690">Ribosome biogenesis</keyword>
<keyword evidence="3 7" id="KW-0479">Metal-binding</keyword>
<proteinExistence type="inferred from homology"/>
<comment type="subcellular location">
    <subcellularLocation>
        <location evidence="7">Cytoplasm</location>
    </subcellularLocation>
</comment>
<evidence type="ECO:0000256" key="7">
    <source>
        <dbReference type="HAMAP-Rule" id="MF_00009"/>
    </source>
</evidence>
<feature type="binding site" evidence="7">
    <location>
        <position position="114"/>
    </location>
    <ligand>
        <name>Zn(2+)</name>
        <dbReference type="ChEBI" id="CHEBI:29105"/>
        <note>catalytic</note>
    </ligand>
</feature>
<evidence type="ECO:0000256" key="1">
    <source>
        <dbReference type="ARBA" id="ARBA00010875"/>
    </source>
</evidence>
<evidence type="ECO:0000256" key="3">
    <source>
        <dbReference type="ARBA" id="ARBA00022723"/>
    </source>
</evidence>
<dbReference type="Gene3D" id="3.40.390.30">
    <property type="entry name" value="Metalloproteases ('zincins'), catalytic domain"/>
    <property type="match status" value="1"/>
</dbReference>
<reference evidence="8 9" key="1">
    <citation type="submission" date="2019-03" db="EMBL/GenBank/DDBJ databases">
        <title>Genomic Encyclopedia of Archaeal and Bacterial Type Strains, Phase II (KMG-II): from individual species to whole genera.</title>
        <authorList>
            <person name="Goeker M."/>
        </authorList>
    </citation>
    <scope>NUCLEOTIDE SEQUENCE [LARGE SCALE GENOMIC DNA]</scope>
    <source>
        <strain evidence="8 9">ATCC 25309</strain>
    </source>
</reference>
<dbReference type="AlphaFoldDB" id="A0A4R7RW69"/>
<dbReference type="Proteomes" id="UP000295662">
    <property type="component" value="Unassembled WGS sequence"/>
</dbReference>
<keyword evidence="6 7" id="KW-0862">Zinc</keyword>
<keyword evidence="2 7" id="KW-0540">Nuclease</keyword>
<dbReference type="GO" id="GO:0005737">
    <property type="term" value="C:cytoplasm"/>
    <property type="evidence" value="ECO:0007669"/>
    <property type="project" value="UniProtKB-SubCell"/>
</dbReference>
<dbReference type="HAMAP" id="MF_00009">
    <property type="entry name" value="Endoribonucl_YbeY"/>
    <property type="match status" value="1"/>
</dbReference>
<comment type="function">
    <text evidence="7">Single strand-specific metallo-endoribonuclease involved in late-stage 70S ribosome quality control and in maturation of the 3' terminus of the 16S rRNA.</text>
</comment>
<gene>
    <name evidence="7" type="primary">ybeY</name>
    <name evidence="8" type="ORF">EI77_02896</name>
</gene>
<dbReference type="EMBL" id="SOCA01000005">
    <property type="protein sequence ID" value="TDU69248.1"/>
    <property type="molecule type" value="Genomic_DNA"/>
</dbReference>
<comment type="cofactor">
    <cofactor evidence="7">
        <name>Zn(2+)</name>
        <dbReference type="ChEBI" id="CHEBI:29105"/>
    </cofactor>
    <text evidence="7">Binds 1 zinc ion.</text>
</comment>
<evidence type="ECO:0000256" key="5">
    <source>
        <dbReference type="ARBA" id="ARBA00022801"/>
    </source>
</evidence>
<evidence type="ECO:0000256" key="6">
    <source>
        <dbReference type="ARBA" id="ARBA00022833"/>
    </source>
</evidence>
<feature type="binding site" evidence="7">
    <location>
        <position position="120"/>
    </location>
    <ligand>
        <name>Zn(2+)</name>
        <dbReference type="ChEBI" id="CHEBI:29105"/>
        <note>catalytic</note>
    </ligand>
</feature>
<keyword evidence="7" id="KW-0698">rRNA processing</keyword>
<sequence>MAKLSLYNRQKTHRPDLPWLRRIIKAALPHCLAATKTPDAPLHDLEEIEFTIVSDEEIAAVHAEFLDDPTPTDVITFHHGEILVSADTAIRQGAEHHQPLNAELALYMIHGLMHLGGWDDHEPEEAAEMTRLQEAIWQTCLALYPPRIVQG</sequence>
<evidence type="ECO:0000256" key="4">
    <source>
        <dbReference type="ARBA" id="ARBA00022759"/>
    </source>
</evidence>
<protein>
    <recommendedName>
        <fullName evidence="7">Endoribonuclease YbeY</fullName>
        <ecNumber evidence="7">3.1.-.-</ecNumber>
    </recommendedName>
</protein>
<keyword evidence="9" id="KW-1185">Reference proteome</keyword>
<organism evidence="8 9">
    <name type="scientific">Prosthecobacter fusiformis</name>
    <dbReference type="NCBI Taxonomy" id="48464"/>
    <lineage>
        <taxon>Bacteria</taxon>
        <taxon>Pseudomonadati</taxon>
        <taxon>Verrucomicrobiota</taxon>
        <taxon>Verrucomicrobiia</taxon>
        <taxon>Verrucomicrobiales</taxon>
        <taxon>Verrucomicrobiaceae</taxon>
        <taxon>Prosthecobacter</taxon>
    </lineage>
</organism>
<dbReference type="GO" id="GO:0004521">
    <property type="term" value="F:RNA endonuclease activity"/>
    <property type="evidence" value="ECO:0007669"/>
    <property type="project" value="UniProtKB-UniRule"/>
</dbReference>
<dbReference type="GO" id="GO:0004222">
    <property type="term" value="F:metalloendopeptidase activity"/>
    <property type="evidence" value="ECO:0007669"/>
    <property type="project" value="InterPro"/>
</dbReference>
<evidence type="ECO:0000313" key="8">
    <source>
        <dbReference type="EMBL" id="TDU69248.1"/>
    </source>
</evidence>